<dbReference type="OrthoDB" id="9759913at2"/>
<evidence type="ECO:0000259" key="3">
    <source>
        <dbReference type="PROSITE" id="PS50855"/>
    </source>
</evidence>
<dbReference type="PANTHER" id="PTHR10422:SF18">
    <property type="entry name" value="CYTOCHROME C OXIDASE SUBUNIT 1"/>
    <property type="match status" value="1"/>
</dbReference>
<dbReference type="InterPro" id="IPR023616">
    <property type="entry name" value="Cyt_c_oxase-like_su1_dom"/>
</dbReference>
<keyword evidence="5" id="KW-1185">Reference proteome</keyword>
<feature type="transmembrane region" description="Helical" evidence="2">
    <location>
        <begin position="272"/>
        <end position="296"/>
    </location>
</feature>
<feature type="transmembrane region" description="Helical" evidence="2">
    <location>
        <begin position="191"/>
        <end position="215"/>
    </location>
</feature>
<dbReference type="InterPro" id="IPR036927">
    <property type="entry name" value="Cyt_c_oxase-like_su1_sf"/>
</dbReference>
<accession>A0A4R9G6U8</accession>
<feature type="transmembrane region" description="Helical" evidence="2">
    <location>
        <begin position="149"/>
        <end position="171"/>
    </location>
</feature>
<dbReference type="Gene3D" id="1.20.210.10">
    <property type="entry name" value="Cytochrome c oxidase-like, subunit I domain"/>
    <property type="match status" value="1"/>
</dbReference>
<feature type="transmembrane region" description="Helical" evidence="2">
    <location>
        <begin position="107"/>
        <end position="129"/>
    </location>
</feature>
<dbReference type="AlphaFoldDB" id="A0A4R9G6U8"/>
<dbReference type="GO" id="GO:0016020">
    <property type="term" value="C:membrane"/>
    <property type="evidence" value="ECO:0007669"/>
    <property type="project" value="InterPro"/>
</dbReference>
<evidence type="ECO:0000256" key="1">
    <source>
        <dbReference type="ARBA" id="ARBA00022660"/>
    </source>
</evidence>
<keyword evidence="1" id="KW-0679">Respiratory chain</keyword>
<reference evidence="4" key="1">
    <citation type="journal article" date="2019" name="PLoS Negl. Trop. Dis.">
        <title>Revisiting the worldwide diversity of Leptospira species in the environment.</title>
        <authorList>
            <person name="Vincent A.T."/>
            <person name="Schiettekatte O."/>
            <person name="Bourhy P."/>
            <person name="Veyrier F.J."/>
            <person name="Picardeau M."/>
        </authorList>
    </citation>
    <scope>NUCLEOTIDE SEQUENCE [LARGE SCALE GENOMIC DNA]</scope>
    <source>
        <strain evidence="4">SSS9</strain>
    </source>
</reference>
<feature type="transmembrane region" description="Helical" evidence="2">
    <location>
        <begin position="29"/>
        <end position="48"/>
    </location>
</feature>
<evidence type="ECO:0000256" key="2">
    <source>
        <dbReference type="SAM" id="Phobius"/>
    </source>
</evidence>
<feature type="transmembrane region" description="Helical" evidence="2">
    <location>
        <begin position="308"/>
        <end position="331"/>
    </location>
</feature>
<dbReference type="Proteomes" id="UP000297453">
    <property type="component" value="Unassembled WGS sequence"/>
</dbReference>
<dbReference type="SUPFAM" id="SSF81442">
    <property type="entry name" value="Cytochrome c oxidase subunit I-like"/>
    <property type="match status" value="1"/>
</dbReference>
<dbReference type="PROSITE" id="PS50855">
    <property type="entry name" value="COX1"/>
    <property type="match status" value="1"/>
</dbReference>
<feature type="transmembrane region" description="Helical" evidence="2">
    <location>
        <begin position="462"/>
        <end position="483"/>
    </location>
</feature>
<dbReference type="GO" id="GO:0009060">
    <property type="term" value="P:aerobic respiration"/>
    <property type="evidence" value="ECO:0007669"/>
    <property type="project" value="InterPro"/>
</dbReference>
<protein>
    <submittedName>
        <fullName evidence="4">Cytochrome c oxidase subunit I</fullName>
    </submittedName>
</protein>
<dbReference type="GO" id="GO:0004129">
    <property type="term" value="F:cytochrome-c oxidase activity"/>
    <property type="evidence" value="ECO:0007669"/>
    <property type="project" value="InterPro"/>
</dbReference>
<feature type="transmembrane region" description="Helical" evidence="2">
    <location>
        <begin position="416"/>
        <end position="437"/>
    </location>
</feature>
<feature type="domain" description="Cytochrome oxidase subunit I profile" evidence="3">
    <location>
        <begin position="12"/>
        <end position="492"/>
    </location>
</feature>
<organism evidence="4 5">
    <name type="scientific">Leptospira semungkisensis</name>
    <dbReference type="NCBI Taxonomy" id="2484985"/>
    <lineage>
        <taxon>Bacteria</taxon>
        <taxon>Pseudomonadati</taxon>
        <taxon>Spirochaetota</taxon>
        <taxon>Spirochaetia</taxon>
        <taxon>Leptospirales</taxon>
        <taxon>Leptospiraceae</taxon>
        <taxon>Leptospira</taxon>
    </lineage>
</organism>
<dbReference type="GO" id="GO:0020037">
    <property type="term" value="F:heme binding"/>
    <property type="evidence" value="ECO:0007669"/>
    <property type="project" value="InterPro"/>
</dbReference>
<dbReference type="PRINTS" id="PR01165">
    <property type="entry name" value="CYCOXIDASEI"/>
</dbReference>
<feature type="transmembrane region" description="Helical" evidence="2">
    <location>
        <begin position="68"/>
        <end position="95"/>
    </location>
</feature>
<comment type="caution">
    <text evidence="4">The sequence shown here is derived from an EMBL/GenBank/DDBJ whole genome shotgun (WGS) entry which is preliminary data.</text>
</comment>
<evidence type="ECO:0000313" key="4">
    <source>
        <dbReference type="EMBL" id="TGK07338.1"/>
    </source>
</evidence>
<dbReference type="RefSeq" id="WP_135585085.1">
    <property type="nucleotide sequence ID" value="NZ_RQEP01000005.1"/>
</dbReference>
<keyword evidence="1" id="KW-0249">Electron transport</keyword>
<dbReference type="InterPro" id="IPR000883">
    <property type="entry name" value="Cyt_C_Oxase_1"/>
</dbReference>
<feature type="transmembrane region" description="Helical" evidence="2">
    <location>
        <begin position="247"/>
        <end position="265"/>
    </location>
</feature>
<keyword evidence="2" id="KW-1133">Transmembrane helix</keyword>
<dbReference type="Pfam" id="PF00115">
    <property type="entry name" value="COX1"/>
    <property type="match status" value="1"/>
</dbReference>
<feature type="transmembrane region" description="Helical" evidence="2">
    <location>
        <begin position="343"/>
        <end position="365"/>
    </location>
</feature>
<gene>
    <name evidence="4" type="ORF">EHO59_04320</name>
</gene>
<dbReference type="PANTHER" id="PTHR10422">
    <property type="entry name" value="CYTOCHROME C OXIDASE SUBUNIT 1"/>
    <property type="match status" value="1"/>
</dbReference>
<keyword evidence="1" id="KW-0813">Transport</keyword>
<keyword evidence="2" id="KW-0812">Transmembrane</keyword>
<evidence type="ECO:0000313" key="5">
    <source>
        <dbReference type="Proteomes" id="UP000297453"/>
    </source>
</evidence>
<name>A0A4R9G6U8_9LEPT</name>
<dbReference type="EMBL" id="RQEP01000005">
    <property type="protein sequence ID" value="TGK07338.1"/>
    <property type="molecule type" value="Genomic_DNA"/>
</dbReference>
<dbReference type="GO" id="GO:0015990">
    <property type="term" value="P:electron transport coupled proton transport"/>
    <property type="evidence" value="ECO:0007669"/>
    <property type="project" value="TreeGrafter"/>
</dbReference>
<sequence>MSERNGNYLQYFKRTLSWLKTSDHKHIGFLYFITIISFFVLVGVYDLSSRLKLSSTDAQNYAGFYNRILFYYGIVILIATTIPGIFGNFILPTAIGAKNLIFPKLNLLSWCLFAIGLTAIVFALVSRNADYYSTLYTRYSEAGTDMRMIYLASGIFILCFSSFLNSLNFIITFHISKAPNVGLSKIPWRAWALYLSVIFQGIAIFSLVSIASLFLSDKNSLVGMFASGLVGDPKPIEYAFTLNFSPFVLYSMLLPAVCLISELILAYSRKLIFGFIATAYSFSVIVGTLVFVWIRYKFGSGKSDFTNILFSLIFIFVGIVIAIWLFQRIVLRFRKNMRFDSPVLFANGFIFLCVIGGLVEIYNYFISIQTEVHLHDTYIVANHSFYIVIGGTVMALMGSFVYYFQEVTHKIYSDLLGKISWLFIFSGFNINFFSQFISNLETPGTNHNYQPRFMELDQVSAFGFWLIGIGLLVSLIGAMQALLAGKQAETNL</sequence>
<keyword evidence="2" id="KW-0472">Membrane</keyword>
<feature type="transmembrane region" description="Helical" evidence="2">
    <location>
        <begin position="385"/>
        <end position="404"/>
    </location>
</feature>
<dbReference type="GO" id="GO:0022904">
    <property type="term" value="P:respiratory electron transport chain"/>
    <property type="evidence" value="ECO:0007669"/>
    <property type="project" value="TreeGrafter"/>
</dbReference>
<proteinExistence type="predicted"/>